<evidence type="ECO:0000256" key="13">
    <source>
        <dbReference type="ARBA" id="ARBA00022833"/>
    </source>
</evidence>
<keyword evidence="22" id="KW-1133">Transmembrane helix</keyword>
<dbReference type="Pfam" id="PF17900">
    <property type="entry name" value="Peptidase_M1_N"/>
    <property type="match status" value="1"/>
</dbReference>
<dbReference type="PANTHER" id="PTHR11533:SF294">
    <property type="entry name" value="THYROTROPIN-RELEASING HORMONE-DEGRADING ECTOENZYME"/>
    <property type="match status" value="1"/>
</dbReference>
<dbReference type="InterPro" id="IPR001930">
    <property type="entry name" value="Peptidase_M1"/>
</dbReference>
<name>W8BB89_CERCA</name>
<dbReference type="GO" id="GO:0005615">
    <property type="term" value="C:extracellular space"/>
    <property type="evidence" value="ECO:0007669"/>
    <property type="project" value="TreeGrafter"/>
</dbReference>
<evidence type="ECO:0000256" key="10">
    <source>
        <dbReference type="ARBA" id="ARBA00022723"/>
    </source>
</evidence>
<evidence type="ECO:0000256" key="5">
    <source>
        <dbReference type="ARBA" id="ARBA00015611"/>
    </source>
</evidence>
<dbReference type="PRINTS" id="PR00756">
    <property type="entry name" value="ALADIPTASE"/>
</dbReference>
<keyword evidence="8" id="KW-0336">GPI-anchor</keyword>
<dbReference type="AlphaFoldDB" id="W8BB89"/>
<comment type="cofactor">
    <cofactor evidence="20">
        <name>Zn(2+)</name>
        <dbReference type="ChEBI" id="CHEBI:29105"/>
    </cofactor>
    <text evidence="20">Binds 1 zinc ion per subunit.</text>
</comment>
<reference evidence="26" key="2">
    <citation type="journal article" date="2014" name="BMC Genomics">
        <title>A genomic perspective to assessing quality of mass-reared SIT flies used in Mediterranean fruit fly (Ceratitis capitata) eradication in California.</title>
        <authorList>
            <person name="Calla B."/>
            <person name="Hall B."/>
            <person name="Hou S."/>
            <person name="Geib S.M."/>
        </authorList>
    </citation>
    <scope>NUCLEOTIDE SEQUENCE</scope>
</reference>
<keyword evidence="17" id="KW-0325">Glycoprotein</keyword>
<comment type="catalytic activity">
    <reaction evidence="1">
        <text>Release of an N-terminal amino acid, Xaa-|-Yaa- from a peptide, amide or arylamide. Xaa is preferably Ala, but may be most amino acids including Pro (slow action). When a terminal hydrophobic residue is followed by a prolyl residue, the two may be released as an intact Xaa-Pro dipeptide.</text>
        <dbReference type="EC" id="3.4.11.2"/>
    </reaction>
</comment>
<evidence type="ECO:0000256" key="17">
    <source>
        <dbReference type="ARBA" id="ARBA00023180"/>
    </source>
</evidence>
<proteinExistence type="evidence at transcript level"/>
<dbReference type="CTD" id="43444"/>
<evidence type="ECO:0000256" key="16">
    <source>
        <dbReference type="ARBA" id="ARBA00023157"/>
    </source>
</evidence>
<organism evidence="26">
    <name type="scientific">Ceratitis capitata</name>
    <name type="common">Mediterranean fruit fly</name>
    <name type="synonym">Tephritis capitata</name>
    <dbReference type="NCBI Taxonomy" id="7213"/>
    <lineage>
        <taxon>Eukaryota</taxon>
        <taxon>Metazoa</taxon>
        <taxon>Ecdysozoa</taxon>
        <taxon>Arthropoda</taxon>
        <taxon>Hexapoda</taxon>
        <taxon>Insecta</taxon>
        <taxon>Pterygota</taxon>
        <taxon>Neoptera</taxon>
        <taxon>Endopterygota</taxon>
        <taxon>Diptera</taxon>
        <taxon>Brachycera</taxon>
        <taxon>Muscomorpha</taxon>
        <taxon>Tephritoidea</taxon>
        <taxon>Tephritidae</taxon>
        <taxon>Ceratitis</taxon>
        <taxon>Ceratitis</taxon>
    </lineage>
</organism>
<dbReference type="GO" id="GO:0016285">
    <property type="term" value="F:alanyl aminopeptidase activity"/>
    <property type="evidence" value="ECO:0007669"/>
    <property type="project" value="UniProtKB-EC"/>
</dbReference>
<feature type="transmembrane region" description="Helical" evidence="22">
    <location>
        <begin position="46"/>
        <end position="68"/>
    </location>
</feature>
<dbReference type="Gene3D" id="1.10.390.10">
    <property type="entry name" value="Neutral Protease Domain 2"/>
    <property type="match status" value="1"/>
</dbReference>
<keyword evidence="22" id="KW-0812">Transmembrane</keyword>
<dbReference type="PANTHER" id="PTHR11533">
    <property type="entry name" value="PROTEASE M1 ZINC METALLOPROTEASE"/>
    <property type="match status" value="1"/>
</dbReference>
<accession>W8BB89</accession>
<dbReference type="OrthoDB" id="510539at2759"/>
<evidence type="ECO:0000259" key="24">
    <source>
        <dbReference type="Pfam" id="PF11838"/>
    </source>
</evidence>
<dbReference type="InterPro" id="IPR034016">
    <property type="entry name" value="M1_APN-typ"/>
</dbReference>
<evidence type="ECO:0000256" key="1">
    <source>
        <dbReference type="ARBA" id="ARBA00000098"/>
    </source>
</evidence>
<evidence type="ECO:0000256" key="14">
    <source>
        <dbReference type="ARBA" id="ARBA00023049"/>
    </source>
</evidence>
<dbReference type="FunFam" id="1.10.390.10:FF:000001">
    <property type="entry name" value="Aminopeptidase"/>
    <property type="match status" value="1"/>
</dbReference>
<evidence type="ECO:0000256" key="2">
    <source>
        <dbReference type="ARBA" id="ARBA00004609"/>
    </source>
</evidence>
<reference evidence="26" key="1">
    <citation type="submission" date="2013-07" db="EMBL/GenBank/DDBJ databases">
        <authorList>
            <person name="Geib S."/>
        </authorList>
    </citation>
    <scope>NUCLEOTIDE SEQUENCE</scope>
</reference>
<keyword evidence="15 22" id="KW-0472">Membrane</keyword>
<evidence type="ECO:0000256" key="15">
    <source>
        <dbReference type="ARBA" id="ARBA00023136"/>
    </source>
</evidence>
<evidence type="ECO:0000256" key="7">
    <source>
        <dbReference type="ARBA" id="ARBA00022475"/>
    </source>
</evidence>
<feature type="binding site" evidence="20">
    <location>
        <position position="457"/>
    </location>
    <ligand>
        <name>Zn(2+)</name>
        <dbReference type="ChEBI" id="CHEBI:29105"/>
        <note>catalytic</note>
    </ligand>
</feature>
<sequence length="1041" mass="120315">MVLKDIHVRENINMDNNHRSTGTTLTNNPATTFTSRRGYTFSGTTLFLIAACFLCTLLAVSFIIYNVATCEQPLTPLADEEVICTTVKKHVLKSSNADADEAKTRPHYERDVRLPRTMKPQKYNISLVPYLLYNNFTFEGEVHIQVIVLEDCYNITMHATELNITKNDVSVRHIGMSTATTALQPALAQYAQFVPEIGGAELRIRKQYMLERKQFFIIELYDKLIKGGVYEINIRFSGLIQDYLQGFYRSSYQVGNEKRWLVSTQFQATDARRAFPCFDEPSLKANFTLKIARPRNMTTVSNMPIVYTRKHEYLTDYEWDQFAETLPMSTYLVAYAISDFDHIAAGNFAVWARKDAIQSASYALSVGPQILKFLEEYFDLPFPLPKIDMIAIPDFQAGAMENWGLITYRETTMLYEEGVSSTTYKQRIASVVGHELAHQWFGNLVTPSWWSDIWLNEGFASYMEYITVDAIHPEWKPQDQFVVSELQNVFQLDALSSSHKISVEVFNPDEISEIFDRISYGKGSTIIRMMSHFLTTKVFRRGLSKYLREMSYHAATQDDLWRFLTTEAIEAGLLGKNTSVKEIMDTWTLQVGFPVLTVTRSPSTHAIRMEQQRFIFSNQSDGDKSADEGGPLWWIPITYTTSKELNFENTRPITWVPRSEVYEIEDRNLSTAEWFIFNIQQTGYYRVNYDADNWKAITTHLMRSDKYRSIGPANRAQLIDDAMNLARGAYLSYETALNLTRYLRHELDHVPWKAAITAFNFLDSMLVNQGDYDLLKNYLLDLLINVYKDVTPKNFTDDADEGEDMLKLFKRVEILNMACHLGHRHCVLESARHFHNWIEVPNPDNNNPIPPNLRGIVYCTALQYGNEYEWDFAFERYRMSTVSTEKELLLSALGCSLEPWILSRYLRRAISGGDIRKQDVFRVFAAVSSNVVGQQIAFDFLRSNWNEIKNYLGSTMSNLNMILKFATKRMNTKYFLAELESFVKTDVKDNGLSIQQILEQVRINVDWMTRNYQDIIAWLMREATIRQQQQQQLNDTSSALH</sequence>
<protein>
    <recommendedName>
        <fullName evidence="5">Aminopeptidase N</fullName>
        <ecNumber evidence="4">3.4.11.2</ecNumber>
    </recommendedName>
</protein>
<evidence type="ECO:0000256" key="19">
    <source>
        <dbReference type="PIRSR" id="PIRSR634016-1"/>
    </source>
</evidence>
<keyword evidence="13 20" id="KW-0862">Zinc</keyword>
<dbReference type="GO" id="GO:0043171">
    <property type="term" value="P:peptide catabolic process"/>
    <property type="evidence" value="ECO:0007669"/>
    <property type="project" value="TreeGrafter"/>
</dbReference>
<dbReference type="MEROPS" id="M01.A09"/>
<evidence type="ECO:0000256" key="12">
    <source>
        <dbReference type="ARBA" id="ARBA00022801"/>
    </source>
</evidence>
<gene>
    <name evidence="26" type="primary">AMPN</name>
</gene>
<keyword evidence="12" id="KW-0378">Hydrolase</keyword>
<dbReference type="GO" id="GO:0006508">
    <property type="term" value="P:proteolysis"/>
    <property type="evidence" value="ECO:0007669"/>
    <property type="project" value="UniProtKB-KW"/>
</dbReference>
<evidence type="ECO:0000256" key="18">
    <source>
        <dbReference type="ARBA" id="ARBA00023288"/>
    </source>
</evidence>
<dbReference type="InterPro" id="IPR027268">
    <property type="entry name" value="Peptidase_M4/M1_CTD_sf"/>
</dbReference>
<dbReference type="GO" id="GO:0008270">
    <property type="term" value="F:zinc ion binding"/>
    <property type="evidence" value="ECO:0007669"/>
    <property type="project" value="InterPro"/>
</dbReference>
<evidence type="ECO:0000256" key="6">
    <source>
        <dbReference type="ARBA" id="ARBA00022438"/>
    </source>
</evidence>
<feature type="binding site" evidence="20">
    <location>
        <position position="438"/>
    </location>
    <ligand>
        <name>Zn(2+)</name>
        <dbReference type="ChEBI" id="CHEBI:29105"/>
        <note>catalytic</note>
    </ligand>
</feature>
<feature type="site" description="Transition state stabilizer" evidence="21">
    <location>
        <position position="520"/>
    </location>
</feature>
<dbReference type="KEGG" id="ccat:101461996"/>
<dbReference type="FunFam" id="2.60.40.1730:FF:000016">
    <property type="entry name" value="Aminopeptidase"/>
    <property type="match status" value="1"/>
</dbReference>
<dbReference type="SUPFAM" id="SSF55486">
    <property type="entry name" value="Metalloproteases ('zincins'), catalytic domain"/>
    <property type="match status" value="1"/>
</dbReference>
<evidence type="ECO:0000259" key="25">
    <source>
        <dbReference type="Pfam" id="PF17900"/>
    </source>
</evidence>
<dbReference type="Gene3D" id="2.60.40.1730">
    <property type="entry name" value="tricorn interacting facor f3 domain"/>
    <property type="match status" value="1"/>
</dbReference>
<evidence type="ECO:0000256" key="8">
    <source>
        <dbReference type="ARBA" id="ARBA00022622"/>
    </source>
</evidence>
<evidence type="ECO:0000256" key="4">
    <source>
        <dbReference type="ARBA" id="ARBA00012564"/>
    </source>
</evidence>
<feature type="active site" description="Proton acceptor" evidence="19">
    <location>
        <position position="435"/>
    </location>
</feature>
<feature type="domain" description="Peptidase M1 membrane alanine aminopeptidase" evidence="23">
    <location>
        <begin position="362"/>
        <end position="587"/>
    </location>
</feature>
<dbReference type="EMBL" id="GAMC01012267">
    <property type="protein sequence ID" value="JAB94288.1"/>
    <property type="molecule type" value="mRNA"/>
</dbReference>
<dbReference type="Gene3D" id="2.60.40.1910">
    <property type="match status" value="1"/>
</dbReference>
<feature type="domain" description="ERAP1-like C-terminal" evidence="24">
    <location>
        <begin position="674"/>
        <end position="1002"/>
    </location>
</feature>
<keyword evidence="7" id="KW-1003">Cell membrane</keyword>
<dbReference type="EC" id="3.4.11.2" evidence="4"/>
<keyword evidence="6 26" id="KW-0031">Aminopeptidase</keyword>
<dbReference type="Pfam" id="PF01433">
    <property type="entry name" value="Peptidase_M1"/>
    <property type="match status" value="1"/>
</dbReference>
<keyword evidence="11" id="KW-0732">Signal</keyword>
<evidence type="ECO:0000256" key="21">
    <source>
        <dbReference type="PIRSR" id="PIRSR634016-4"/>
    </source>
</evidence>
<dbReference type="InterPro" id="IPR042097">
    <property type="entry name" value="Aminopeptidase_N-like_N_sf"/>
</dbReference>
<keyword evidence="10 20" id="KW-0479">Metal-binding</keyword>
<dbReference type="GeneID" id="101461996"/>
<comment type="subcellular location">
    <subcellularLocation>
        <location evidence="2">Cell membrane</location>
        <topology evidence="2">Lipid-anchor</topology>
        <topology evidence="2">GPI-anchor</topology>
    </subcellularLocation>
</comment>
<dbReference type="InterPro" id="IPR014782">
    <property type="entry name" value="Peptidase_M1_dom"/>
</dbReference>
<evidence type="ECO:0000313" key="26">
    <source>
        <dbReference type="EMBL" id="JAB94288.1"/>
    </source>
</evidence>
<keyword evidence="9" id="KW-0645">Protease</keyword>
<dbReference type="FunFam" id="1.25.50.20:FF:000001">
    <property type="entry name" value="Aminopeptidase"/>
    <property type="match status" value="1"/>
</dbReference>
<dbReference type="InterPro" id="IPR050344">
    <property type="entry name" value="Peptidase_M1_aminopeptidases"/>
</dbReference>
<dbReference type="GO" id="GO:0005737">
    <property type="term" value="C:cytoplasm"/>
    <property type="evidence" value="ECO:0007669"/>
    <property type="project" value="TreeGrafter"/>
</dbReference>
<dbReference type="Gene3D" id="1.25.50.20">
    <property type="match status" value="1"/>
</dbReference>
<evidence type="ECO:0000256" key="9">
    <source>
        <dbReference type="ARBA" id="ARBA00022670"/>
    </source>
</evidence>
<dbReference type="InterPro" id="IPR024571">
    <property type="entry name" value="ERAP1-like_C_dom"/>
</dbReference>
<dbReference type="GO" id="GO:0005886">
    <property type="term" value="C:plasma membrane"/>
    <property type="evidence" value="ECO:0007669"/>
    <property type="project" value="UniProtKB-SubCell"/>
</dbReference>
<dbReference type="SUPFAM" id="SSF63737">
    <property type="entry name" value="Leukotriene A4 hydrolase N-terminal domain"/>
    <property type="match status" value="1"/>
</dbReference>
<evidence type="ECO:0000259" key="23">
    <source>
        <dbReference type="Pfam" id="PF01433"/>
    </source>
</evidence>
<evidence type="ECO:0000256" key="3">
    <source>
        <dbReference type="ARBA" id="ARBA00010136"/>
    </source>
</evidence>
<keyword evidence="14" id="KW-0482">Metalloprotease</keyword>
<evidence type="ECO:0000256" key="20">
    <source>
        <dbReference type="PIRSR" id="PIRSR634016-3"/>
    </source>
</evidence>
<dbReference type="FunFam" id="2.60.40.1910:FF:000008">
    <property type="entry name" value="Aminopeptidase"/>
    <property type="match status" value="1"/>
</dbReference>
<evidence type="ECO:0000256" key="22">
    <source>
        <dbReference type="SAM" id="Phobius"/>
    </source>
</evidence>
<dbReference type="CDD" id="cd09601">
    <property type="entry name" value="M1_APN-Q_like"/>
    <property type="match status" value="1"/>
</dbReference>
<feature type="domain" description="Aminopeptidase N-like N-terminal" evidence="25">
    <location>
        <begin position="119"/>
        <end position="332"/>
    </location>
</feature>
<dbReference type="Pfam" id="PF11838">
    <property type="entry name" value="ERAP1_C"/>
    <property type="match status" value="1"/>
</dbReference>
<comment type="similarity">
    <text evidence="3">Belongs to the peptidase M1 family.</text>
</comment>
<feature type="binding site" evidence="20">
    <location>
        <position position="434"/>
    </location>
    <ligand>
        <name>Zn(2+)</name>
        <dbReference type="ChEBI" id="CHEBI:29105"/>
        <note>catalytic</note>
    </ligand>
</feature>
<keyword evidence="18" id="KW-0449">Lipoprotein</keyword>
<dbReference type="GO" id="GO:0098552">
    <property type="term" value="C:side of membrane"/>
    <property type="evidence" value="ECO:0007669"/>
    <property type="project" value="UniProtKB-KW"/>
</dbReference>
<evidence type="ECO:0000256" key="11">
    <source>
        <dbReference type="ARBA" id="ARBA00022729"/>
    </source>
</evidence>
<dbReference type="GO" id="GO:0070006">
    <property type="term" value="F:metalloaminopeptidase activity"/>
    <property type="evidence" value="ECO:0007669"/>
    <property type="project" value="TreeGrafter"/>
</dbReference>
<dbReference type="GO" id="GO:0042277">
    <property type="term" value="F:peptide binding"/>
    <property type="evidence" value="ECO:0007669"/>
    <property type="project" value="TreeGrafter"/>
</dbReference>
<keyword evidence="16" id="KW-1015">Disulfide bond</keyword>
<dbReference type="InterPro" id="IPR045357">
    <property type="entry name" value="Aminopeptidase_N-like_N"/>
</dbReference>